<evidence type="ECO:0000256" key="8">
    <source>
        <dbReference type="ARBA" id="ARBA00042926"/>
    </source>
</evidence>
<dbReference type="FunFam" id="3.40.50.720:FF:000269">
    <property type="entry name" value="Trans-1,2-dihydrobenzene-1,2-diol dehydrogenase"/>
    <property type="match status" value="1"/>
</dbReference>
<gene>
    <name evidence="16" type="primary">LOC129338951</name>
</gene>
<evidence type="ECO:0000256" key="2">
    <source>
        <dbReference type="ARBA" id="ARBA00011738"/>
    </source>
</evidence>
<comment type="subunit">
    <text evidence="2">Homodimer.</text>
</comment>
<dbReference type="GO" id="GO:0042843">
    <property type="term" value="P:D-xylose catabolic process"/>
    <property type="evidence" value="ECO:0007669"/>
    <property type="project" value="TreeGrafter"/>
</dbReference>
<proteinExistence type="inferred from homology"/>
<dbReference type="SUPFAM" id="SSF51735">
    <property type="entry name" value="NAD(P)-binding Rossmann-fold domains"/>
    <property type="match status" value="1"/>
</dbReference>
<evidence type="ECO:0000256" key="5">
    <source>
        <dbReference type="ARBA" id="ARBA00038853"/>
    </source>
</evidence>
<keyword evidence="15" id="KW-1185">Reference proteome</keyword>
<reference evidence="16" key="1">
    <citation type="submission" date="2025-08" db="UniProtKB">
        <authorList>
            <consortium name="RefSeq"/>
        </authorList>
    </citation>
    <scope>IDENTIFICATION</scope>
    <source>
        <tissue evidence="16">Blood</tissue>
    </source>
</reference>
<dbReference type="Pfam" id="PF01408">
    <property type="entry name" value="GFO_IDH_MocA"/>
    <property type="match status" value="1"/>
</dbReference>
<dbReference type="GO" id="GO:0047115">
    <property type="term" value="F:trans-1,2-dihydrobenzene-1,2-diol dehydrogenase activity"/>
    <property type="evidence" value="ECO:0007669"/>
    <property type="project" value="UniProtKB-EC"/>
</dbReference>
<evidence type="ECO:0000256" key="4">
    <source>
        <dbReference type="ARBA" id="ARBA00023002"/>
    </source>
</evidence>
<keyword evidence="4" id="KW-0560">Oxidoreductase</keyword>
<dbReference type="GO" id="GO:0000166">
    <property type="term" value="F:nucleotide binding"/>
    <property type="evidence" value="ECO:0007669"/>
    <property type="project" value="InterPro"/>
</dbReference>
<evidence type="ECO:0000313" key="16">
    <source>
        <dbReference type="RefSeq" id="XP_054849496.1"/>
    </source>
</evidence>
<evidence type="ECO:0000259" key="13">
    <source>
        <dbReference type="Pfam" id="PF01408"/>
    </source>
</evidence>
<keyword evidence="3" id="KW-0521">NADP</keyword>
<dbReference type="InterPro" id="IPR050984">
    <property type="entry name" value="Gfo/Idh/MocA_domain"/>
</dbReference>
<dbReference type="KEGG" id="emc:129338951"/>
<dbReference type="SUPFAM" id="SSF55347">
    <property type="entry name" value="Glyceraldehyde-3-phosphate dehydrogenase-like, C-terminal domain"/>
    <property type="match status" value="1"/>
</dbReference>
<evidence type="ECO:0000259" key="14">
    <source>
        <dbReference type="Pfam" id="PF22725"/>
    </source>
</evidence>
<dbReference type="EC" id="1.1.1.179" evidence="6"/>
<evidence type="ECO:0000256" key="11">
    <source>
        <dbReference type="ARBA" id="ARBA00047423"/>
    </source>
</evidence>
<organism evidence="15 16">
    <name type="scientific">Eublepharis macularius</name>
    <name type="common">Leopard gecko</name>
    <name type="synonym">Cyrtodactylus macularius</name>
    <dbReference type="NCBI Taxonomy" id="481883"/>
    <lineage>
        <taxon>Eukaryota</taxon>
        <taxon>Metazoa</taxon>
        <taxon>Chordata</taxon>
        <taxon>Craniata</taxon>
        <taxon>Vertebrata</taxon>
        <taxon>Euteleostomi</taxon>
        <taxon>Lepidosauria</taxon>
        <taxon>Squamata</taxon>
        <taxon>Bifurcata</taxon>
        <taxon>Gekkota</taxon>
        <taxon>Eublepharidae</taxon>
        <taxon>Eublepharinae</taxon>
        <taxon>Eublepharis</taxon>
    </lineage>
</organism>
<dbReference type="InterPro" id="IPR036291">
    <property type="entry name" value="NAD(P)-bd_dom_sf"/>
</dbReference>
<dbReference type="AlphaFoldDB" id="A0AA97LC59"/>
<comment type="similarity">
    <text evidence="1">Belongs to the Gfo/Idh/MocA family.</text>
</comment>
<dbReference type="InterPro" id="IPR055170">
    <property type="entry name" value="GFO_IDH_MocA-like_dom"/>
</dbReference>
<feature type="domain" description="Gfo/Idh/MocA-like oxidoreductase N-terminal" evidence="13">
    <location>
        <begin position="6"/>
        <end position="124"/>
    </location>
</feature>
<dbReference type="PANTHER" id="PTHR22604">
    <property type="entry name" value="OXIDOREDUCTASES"/>
    <property type="match status" value="1"/>
</dbReference>
<dbReference type="Gene3D" id="3.30.360.10">
    <property type="entry name" value="Dihydrodipicolinate Reductase, domain 2"/>
    <property type="match status" value="1"/>
</dbReference>
<dbReference type="GeneID" id="129338951"/>
<dbReference type="Proteomes" id="UP001190640">
    <property type="component" value="Chromosome 12"/>
</dbReference>
<name>A0AA97LC59_EUBMA</name>
<dbReference type="EC" id="1.3.1.20" evidence="5"/>
<evidence type="ECO:0000256" key="3">
    <source>
        <dbReference type="ARBA" id="ARBA00022857"/>
    </source>
</evidence>
<dbReference type="PANTHER" id="PTHR22604:SF105">
    <property type="entry name" value="TRANS-1,2-DIHYDROBENZENE-1,2-DIOL DEHYDROGENASE"/>
    <property type="match status" value="1"/>
</dbReference>
<evidence type="ECO:0000256" key="6">
    <source>
        <dbReference type="ARBA" id="ARBA00038984"/>
    </source>
</evidence>
<evidence type="ECO:0000256" key="7">
    <source>
        <dbReference type="ARBA" id="ARBA00040603"/>
    </source>
</evidence>
<sequence>MEATCWGICSAGAISHDFLVALKTLPPEEHKVVAIASRELSRAQKYAQTHSIPKAYGSYAELAQDPDVDVVYVGVIHPYHLPSTLLFIQAGKNVLCEKPLGMNAAEVKAMVRAAREKGVFLMEAFWSRFFPASERIHSLLSAGIIGDVVVVHAEFGLPLLTVPRCTEKELGGSGVLDIGLYCVQLACMIFNGEKPESIVASGFLHDTGVDKIGSIILNFSRSRQAVLTYTLMTQLPNQASISGTKGIIEIPGFFWCPKQLVVNGKNEEFPLPAPSQKLNFFNSTGLRYEAEHVRQCLLQGLKESPVMSHADSQLVHYILDEVRKQLGVSYSQDQP</sequence>
<dbReference type="RefSeq" id="XP_054849496.1">
    <property type="nucleotide sequence ID" value="XM_054993521.1"/>
</dbReference>
<dbReference type="Gene3D" id="3.40.50.720">
    <property type="entry name" value="NAD(P)-binding Rossmann-like Domain"/>
    <property type="match status" value="1"/>
</dbReference>
<accession>A0AA97LC59</accession>
<evidence type="ECO:0000256" key="9">
    <source>
        <dbReference type="ARBA" id="ARBA00042988"/>
    </source>
</evidence>
<comment type="catalytic activity">
    <reaction evidence="11">
        <text>(1R,2R)-1,2-dihydrobenzene-1,2-diol + NADP(+) = catechol + NADPH + H(+)</text>
        <dbReference type="Rhea" id="RHEA:16729"/>
        <dbReference type="ChEBI" id="CHEBI:10702"/>
        <dbReference type="ChEBI" id="CHEBI:15378"/>
        <dbReference type="ChEBI" id="CHEBI:18135"/>
        <dbReference type="ChEBI" id="CHEBI:57783"/>
        <dbReference type="ChEBI" id="CHEBI:58349"/>
        <dbReference type="EC" id="1.3.1.20"/>
    </reaction>
</comment>
<evidence type="ECO:0000256" key="1">
    <source>
        <dbReference type="ARBA" id="ARBA00010928"/>
    </source>
</evidence>
<evidence type="ECO:0000256" key="10">
    <source>
        <dbReference type="ARBA" id="ARBA00043025"/>
    </source>
</evidence>
<comment type="catalytic activity">
    <reaction evidence="12">
        <text>D-xylose + NADP(+) = D-xylono-1,5-lactone + NADPH + H(+)</text>
        <dbReference type="Rhea" id="RHEA:22000"/>
        <dbReference type="ChEBI" id="CHEBI:15378"/>
        <dbReference type="ChEBI" id="CHEBI:15867"/>
        <dbReference type="ChEBI" id="CHEBI:53455"/>
        <dbReference type="ChEBI" id="CHEBI:57783"/>
        <dbReference type="ChEBI" id="CHEBI:58349"/>
        <dbReference type="EC" id="1.1.1.179"/>
    </reaction>
</comment>
<dbReference type="InterPro" id="IPR000683">
    <property type="entry name" value="Gfo/Idh/MocA-like_OxRdtase_N"/>
</dbReference>
<evidence type="ECO:0000256" key="12">
    <source>
        <dbReference type="ARBA" id="ARBA00049233"/>
    </source>
</evidence>
<feature type="domain" description="GFO/IDH/MocA-like oxidoreductase" evidence="14">
    <location>
        <begin position="135"/>
        <end position="249"/>
    </location>
</feature>
<protein>
    <recommendedName>
        <fullName evidence="7">Trans-1,2-dihydrobenzene-1,2-diol dehydrogenase</fullName>
        <ecNumber evidence="6">1.1.1.179</ecNumber>
        <ecNumber evidence="5">1.3.1.20</ecNumber>
    </recommendedName>
    <alternativeName>
        <fullName evidence="10">D-xylose 1-dehydrogenase</fullName>
    </alternativeName>
    <alternativeName>
        <fullName evidence="9">D-xylose-NADP dehydrogenase</fullName>
    </alternativeName>
    <alternativeName>
        <fullName evidence="8">Dimeric dihydrodiol dehydrogenase</fullName>
    </alternativeName>
</protein>
<dbReference type="Pfam" id="PF22725">
    <property type="entry name" value="GFO_IDH_MocA_C3"/>
    <property type="match status" value="1"/>
</dbReference>
<dbReference type="GO" id="GO:0047837">
    <property type="term" value="F:D-xylose 1-dehydrogenase (NADP+) activity"/>
    <property type="evidence" value="ECO:0007669"/>
    <property type="project" value="UniProtKB-EC"/>
</dbReference>
<evidence type="ECO:0000313" key="15">
    <source>
        <dbReference type="Proteomes" id="UP001190640"/>
    </source>
</evidence>